<name>A0A131ZTQ4_SARSC</name>
<dbReference type="SUPFAM" id="SSF88713">
    <property type="entry name" value="Glycoside hydrolase/deacetylase"/>
    <property type="match status" value="1"/>
</dbReference>
<dbReference type="Proteomes" id="UP000616769">
    <property type="component" value="Unassembled WGS sequence"/>
</dbReference>
<proteinExistence type="predicted"/>
<dbReference type="InterPro" id="IPR002509">
    <property type="entry name" value="NODB_dom"/>
</dbReference>
<dbReference type="GO" id="GO:0016810">
    <property type="term" value="F:hydrolase activity, acting on carbon-nitrogen (but not peptide) bonds"/>
    <property type="evidence" value="ECO:0007669"/>
    <property type="project" value="InterPro"/>
</dbReference>
<dbReference type="PANTHER" id="PTHR45985:SF12">
    <property type="entry name" value="CHITIN DEACETYLASE-LIKE 5, ISOFORM B"/>
    <property type="match status" value="1"/>
</dbReference>
<evidence type="ECO:0000313" key="2">
    <source>
        <dbReference type="EMBL" id="KPM02163.1"/>
    </source>
</evidence>
<dbReference type="AlphaFoldDB" id="A0A131ZTQ4"/>
<dbReference type="InterPro" id="IPR011330">
    <property type="entry name" value="Glyco_hydro/deAcase_b/a-brl"/>
</dbReference>
<dbReference type="EMBL" id="JXLN01001104">
    <property type="protein sequence ID" value="KPM02163.1"/>
    <property type="molecule type" value="Genomic_DNA"/>
</dbReference>
<gene>
    <name evidence="2" type="ORF">QR98_0005700</name>
</gene>
<dbReference type="CDD" id="cd10975">
    <property type="entry name" value="CE4_CDA_like_2"/>
    <property type="match status" value="1"/>
</dbReference>
<dbReference type="Pfam" id="PF01522">
    <property type="entry name" value="Polysacc_deac_1"/>
    <property type="match status" value="1"/>
</dbReference>
<dbReference type="GO" id="GO:0005975">
    <property type="term" value="P:carbohydrate metabolic process"/>
    <property type="evidence" value="ECO:0007669"/>
    <property type="project" value="InterPro"/>
</dbReference>
<dbReference type="OrthoDB" id="504708at2759"/>
<protein>
    <submittedName>
        <fullName evidence="2">Polysaccharide deacetylase-like protein</fullName>
    </submittedName>
</protein>
<sequence>MTYLDPSKSIVLVAINFVSKYSKPLIYLKNRPRPTIRRLVIKDPDLDGSRAIAASRPKPLYPQPKALIQASKCDKKKCKLPDCRCGGSDVPGELSSKKIPQIVLLTFDDAVNDLNWELYEEILNTGRTNPNGCPIKATFYVSHEWTDYGQVQTLYSRGHEIASHTISHRFGEKFSKDEWIKEINGQREILHLYGGVKFDDIRGMRAPFLQTGGNNMFEMLYETNFTYDSSLPVQENHPPYWPYTLDYALSHSCNIAPCPTKSFPGVWEVGMVMWSDLRGGRCSMGDACTNPPDEAGVYEMLIKNFQRHYKTNRAPFSLYYHSAWFNTQHHRKGFLKFLDEIMQNDDVFLLTTWQMLQWVRDPKTLDQLHTFQPWKCDQEKPVGECTRPKACNVNSKLGSRTLRTCQECPLTFPWIGNTGFSKAKYGR</sequence>
<evidence type="ECO:0000313" key="3">
    <source>
        <dbReference type="Proteomes" id="UP000616769"/>
    </source>
</evidence>
<reference evidence="2 3" key="1">
    <citation type="journal article" date="2015" name="Parasit. Vectors">
        <title>Draft genome of the scabies mite.</title>
        <authorList>
            <person name="Rider S.D.Jr."/>
            <person name="Morgan M.S."/>
            <person name="Arlian L.G."/>
        </authorList>
    </citation>
    <scope>NUCLEOTIDE SEQUENCE [LARGE SCALE GENOMIC DNA]</scope>
    <source>
        <strain evidence="2">Arlian Lab</strain>
    </source>
</reference>
<accession>A0A131ZTQ4</accession>
<dbReference type="VEuPathDB" id="VectorBase:SSCA010556"/>
<comment type="caution">
    <text evidence="2">The sequence shown here is derived from an EMBL/GenBank/DDBJ whole genome shotgun (WGS) entry which is preliminary data.</text>
</comment>
<dbReference type="Gene3D" id="3.20.20.370">
    <property type="entry name" value="Glycoside hydrolase/deacetylase"/>
    <property type="match status" value="1"/>
</dbReference>
<evidence type="ECO:0000259" key="1">
    <source>
        <dbReference type="Pfam" id="PF01522"/>
    </source>
</evidence>
<dbReference type="PANTHER" id="PTHR45985">
    <property type="match status" value="1"/>
</dbReference>
<dbReference type="InterPro" id="IPR052740">
    <property type="entry name" value="CE4"/>
</dbReference>
<organism evidence="2 3">
    <name type="scientific">Sarcoptes scabiei</name>
    <name type="common">Itch mite</name>
    <name type="synonym">Acarus scabiei</name>
    <dbReference type="NCBI Taxonomy" id="52283"/>
    <lineage>
        <taxon>Eukaryota</taxon>
        <taxon>Metazoa</taxon>
        <taxon>Ecdysozoa</taxon>
        <taxon>Arthropoda</taxon>
        <taxon>Chelicerata</taxon>
        <taxon>Arachnida</taxon>
        <taxon>Acari</taxon>
        <taxon>Acariformes</taxon>
        <taxon>Sarcoptiformes</taxon>
        <taxon>Astigmata</taxon>
        <taxon>Psoroptidia</taxon>
        <taxon>Sarcoptoidea</taxon>
        <taxon>Sarcoptidae</taxon>
        <taxon>Sarcoptinae</taxon>
        <taxon>Sarcoptes</taxon>
    </lineage>
</organism>
<feature type="domain" description="NodB homology" evidence="1">
    <location>
        <begin position="100"/>
        <end position="208"/>
    </location>
</feature>